<evidence type="ECO:0000259" key="2">
    <source>
        <dbReference type="Pfam" id="PF00350"/>
    </source>
</evidence>
<organism evidence="3 4">
    <name type="scientific">Aquibacillus rhizosphaerae</name>
    <dbReference type="NCBI Taxonomy" id="3051431"/>
    <lineage>
        <taxon>Bacteria</taxon>
        <taxon>Bacillati</taxon>
        <taxon>Bacillota</taxon>
        <taxon>Bacilli</taxon>
        <taxon>Bacillales</taxon>
        <taxon>Bacillaceae</taxon>
        <taxon>Aquibacillus</taxon>
    </lineage>
</organism>
<accession>A0ABT7L973</accession>
<dbReference type="SUPFAM" id="SSF52540">
    <property type="entry name" value="P-loop containing nucleoside triphosphate hydrolases"/>
    <property type="match status" value="1"/>
</dbReference>
<dbReference type="InterPro" id="IPR036141">
    <property type="entry name" value="MukF_M_sp"/>
</dbReference>
<comment type="caution">
    <text evidence="3">The sequence shown here is derived from an EMBL/GenBank/DDBJ whole genome shotgun (WGS) entry which is preliminary data.</text>
</comment>
<dbReference type="PROSITE" id="PS50005">
    <property type="entry name" value="TPR"/>
    <property type="match status" value="1"/>
</dbReference>
<feature type="repeat" description="TPR" evidence="1">
    <location>
        <begin position="113"/>
        <end position="146"/>
    </location>
</feature>
<evidence type="ECO:0000313" key="3">
    <source>
        <dbReference type="EMBL" id="MDL4841777.1"/>
    </source>
</evidence>
<keyword evidence="1" id="KW-0802">TPR repeat</keyword>
<dbReference type="SUPFAM" id="SSF48452">
    <property type="entry name" value="TPR-like"/>
    <property type="match status" value="1"/>
</dbReference>
<evidence type="ECO:0000256" key="1">
    <source>
        <dbReference type="PROSITE-ProRule" id="PRU00339"/>
    </source>
</evidence>
<dbReference type="PANTHER" id="PTHR43681:SF1">
    <property type="entry name" value="SARCALUMENIN"/>
    <property type="match status" value="1"/>
</dbReference>
<dbReference type="InterPro" id="IPR051943">
    <property type="entry name" value="TRAFAC_Dynamin-like_GTPase"/>
</dbReference>
<dbReference type="InterPro" id="IPR019734">
    <property type="entry name" value="TPR_rpt"/>
</dbReference>
<dbReference type="InterPro" id="IPR027417">
    <property type="entry name" value="P-loop_NTPase"/>
</dbReference>
<dbReference type="Pfam" id="PF00350">
    <property type="entry name" value="Dynamin_N"/>
    <property type="match status" value="1"/>
</dbReference>
<dbReference type="EMBL" id="JASTZU010000048">
    <property type="protein sequence ID" value="MDL4841777.1"/>
    <property type="molecule type" value="Genomic_DNA"/>
</dbReference>
<dbReference type="Gene3D" id="3.40.50.300">
    <property type="entry name" value="P-loop containing nucleotide triphosphate hydrolases"/>
    <property type="match status" value="1"/>
</dbReference>
<dbReference type="SUPFAM" id="SSF140570">
    <property type="entry name" value="MukF C-terminal domain-like"/>
    <property type="match status" value="1"/>
</dbReference>
<keyword evidence="4" id="KW-1185">Reference proteome</keyword>
<feature type="domain" description="Dynamin N-terminal" evidence="2">
    <location>
        <begin position="383"/>
        <end position="508"/>
    </location>
</feature>
<gene>
    <name evidence="3" type="ORF">QQS35_15155</name>
</gene>
<dbReference type="Proteomes" id="UP001235343">
    <property type="component" value="Unassembled WGS sequence"/>
</dbReference>
<reference evidence="3 4" key="1">
    <citation type="submission" date="2023-06" db="EMBL/GenBank/DDBJ databases">
        <title>Aquibacillus rhizosphaerae LR5S19.</title>
        <authorList>
            <person name="Sun J.-Q."/>
        </authorList>
    </citation>
    <scope>NUCLEOTIDE SEQUENCE [LARGE SCALE GENOMIC DNA]</scope>
    <source>
        <strain evidence="3 4">LR5S19</strain>
    </source>
</reference>
<protein>
    <submittedName>
        <fullName evidence="3">Dynamin family protein</fullName>
    </submittedName>
</protein>
<evidence type="ECO:0000313" key="4">
    <source>
        <dbReference type="Proteomes" id="UP001235343"/>
    </source>
</evidence>
<proteinExistence type="predicted"/>
<dbReference type="Gene3D" id="1.25.40.10">
    <property type="entry name" value="Tetratricopeptide repeat domain"/>
    <property type="match status" value="1"/>
</dbReference>
<dbReference type="RefSeq" id="WP_285933059.1">
    <property type="nucleotide sequence ID" value="NZ_JASTZU010000048.1"/>
</dbReference>
<name>A0ABT7L973_9BACI</name>
<sequence length="914" mass="106935">MTLEKQLISKSYYKTFMEGNENTQPIKALGEIYYIEQQNEAIDLSHIRFAQGEIYYLNKDFEAAIFKWKNILNDELKPWAQMNLADAHYELNQLAIAEGIYKEIDTDSDVLKTEVLLQLFSLYIQFEDLEMAADSIKKAVDLNPDYPDVTDMARTFFEDNHDFKNAVELAVNEAVRTESLSWFGFLEAYVKEGHTVVVEPNYFSEALLALYHIDLVHFERLTITFWNSYKQNDLYFSWLKEINHLLLNIEQERSYTWKNLSLKYNETYFELINGQYLITEFSYIIPNHLVNWMKLATDSDVLISSSAILAWNEIFPSSIEASVVNQAEGLLNQSPKKSDMLELVLGLFKSIGKWAEVNEIALSERLEWMIQEVVDFDSYHLLISGTAMNGKSAFVNTLLNEQLLEDSTSATILFKDADEAEIHAVTDDKVTNITDFDQFKNSTKDAHTYIRCKMPITFLHENKLALIDTPDLANHGKIRNDVFEYLHLADSMLFVLNANSILTGKELDIAIRIKEQLPDLPIDFLLSKMDLQANSQEALELVEQTKVRIKTYFKEAKVFSFSEYYESDSLLNELSTFIKSKNQYDLEETRMNSILYYIKESIDFLLGKRVEMENSFIDTIKWDEDILTKLKGTINQLSDMEETQVRIIKNSFGKIKDQIAEELRQEIPELLRNCSELVTEESEFGKIHIELNDEMNKRMNDYLQNTVLPSFREKIQQWIEQSEAEFQESQTYLDEMSVSFNHLYGEEKIALEYDDKVLDDWGRDADRLTRRTIQLEKVNILMRSTPSQLLLKSAGKLFGAIPQNKEMLHNKYKQLIESKDYSGIAESITKQFMQQFEIFETSLEWDISMFYKNPYEVLNRTLEETHVEIEENKKLLSNMRENPEIHRDPITLFKLKLHQYEWMAAEGEKLHQYR</sequence>
<dbReference type="InterPro" id="IPR011990">
    <property type="entry name" value="TPR-like_helical_dom_sf"/>
</dbReference>
<dbReference type="InterPro" id="IPR045063">
    <property type="entry name" value="Dynamin_N"/>
</dbReference>
<dbReference type="PANTHER" id="PTHR43681">
    <property type="entry name" value="TRANSMEMBRANE GTPASE FZO"/>
    <property type="match status" value="1"/>
</dbReference>